<dbReference type="Proteomes" id="UP000028719">
    <property type="component" value="Unassembled WGS sequence"/>
</dbReference>
<feature type="chain" id="PRO_5045123968" description="Lipoprotein" evidence="1">
    <location>
        <begin position="23"/>
        <end position="157"/>
    </location>
</feature>
<name>A0ABR4UF84_9FLAO</name>
<evidence type="ECO:0000256" key="1">
    <source>
        <dbReference type="SAM" id="SignalP"/>
    </source>
</evidence>
<protein>
    <recommendedName>
        <fullName evidence="4">Lipoprotein</fullName>
    </recommendedName>
</protein>
<dbReference type="PROSITE" id="PS51257">
    <property type="entry name" value="PROKAR_LIPOPROTEIN"/>
    <property type="match status" value="1"/>
</dbReference>
<keyword evidence="3" id="KW-1185">Reference proteome</keyword>
<sequence length="157" mass="17982">MKRLITYLVSTVILATSLQSCASTSSVANKITIESGEIPPDMKSEDFTLIGVLKERGSYDKYVKIEFANYTGKYILATENEIKDKYNDTNQYRYIMDYERETASSFSGGNGKSTTVSGKRYFILDRKTNKEYKRKTWSSFYAKEMQAYLKAIEAVKN</sequence>
<comment type="caution">
    <text evidence="2">The sequence shown here is derived from an EMBL/GenBank/DDBJ whole genome shotgun (WGS) entry which is preliminary data.</text>
</comment>
<organism evidence="2 3">
    <name type="scientific">Chryseobacterium vrystaatense</name>
    <dbReference type="NCBI Taxonomy" id="307480"/>
    <lineage>
        <taxon>Bacteria</taxon>
        <taxon>Pseudomonadati</taxon>
        <taxon>Bacteroidota</taxon>
        <taxon>Flavobacteriia</taxon>
        <taxon>Flavobacteriales</taxon>
        <taxon>Weeksellaceae</taxon>
        <taxon>Chryseobacterium group</taxon>
        <taxon>Chryseobacterium</taxon>
    </lineage>
</organism>
<gene>
    <name evidence="2" type="ORF">IW16_26650</name>
</gene>
<dbReference type="EMBL" id="JPRI01000014">
    <property type="protein sequence ID" value="KFF22661.1"/>
    <property type="molecule type" value="Genomic_DNA"/>
</dbReference>
<reference evidence="2 3" key="1">
    <citation type="submission" date="2014-07" db="EMBL/GenBank/DDBJ databases">
        <title>Genome of Chryseobacterium vrystaatense LMG 22846.</title>
        <authorList>
            <person name="Pipes S.E."/>
            <person name="Stropko S.J."/>
            <person name="Newman J.D."/>
        </authorList>
    </citation>
    <scope>NUCLEOTIDE SEQUENCE [LARGE SCALE GENOMIC DNA]</scope>
    <source>
        <strain evidence="2 3">LMG 22846</strain>
    </source>
</reference>
<accession>A0ABR4UF84</accession>
<proteinExistence type="predicted"/>
<feature type="signal peptide" evidence="1">
    <location>
        <begin position="1"/>
        <end position="22"/>
    </location>
</feature>
<evidence type="ECO:0000313" key="3">
    <source>
        <dbReference type="Proteomes" id="UP000028719"/>
    </source>
</evidence>
<keyword evidence="1" id="KW-0732">Signal</keyword>
<evidence type="ECO:0008006" key="4">
    <source>
        <dbReference type="Google" id="ProtNLM"/>
    </source>
</evidence>
<dbReference type="RefSeq" id="WP_034751658.1">
    <property type="nucleotide sequence ID" value="NZ_JPRI01000014.1"/>
</dbReference>
<evidence type="ECO:0000313" key="2">
    <source>
        <dbReference type="EMBL" id="KFF22661.1"/>
    </source>
</evidence>